<dbReference type="WBParaSite" id="BTMF_0001194501-mRNA-1">
    <property type="protein sequence ID" value="BTMF_0001194501-mRNA-1"/>
    <property type="gene ID" value="BTMF_0001194501"/>
</dbReference>
<keyword evidence="2" id="KW-1185">Reference proteome</keyword>
<evidence type="ECO:0000313" key="2">
    <source>
        <dbReference type="Proteomes" id="UP000280834"/>
    </source>
</evidence>
<dbReference type="Proteomes" id="UP000280834">
    <property type="component" value="Unassembled WGS sequence"/>
</dbReference>
<protein>
    <submittedName>
        <fullName evidence="1 3">Uncharacterized protein</fullName>
    </submittedName>
</protein>
<proteinExistence type="predicted"/>
<evidence type="ECO:0000313" key="3">
    <source>
        <dbReference type="WBParaSite" id="BTMF_0001194501-mRNA-1"/>
    </source>
</evidence>
<organism evidence="3">
    <name type="scientific">Brugia timori</name>
    <dbReference type="NCBI Taxonomy" id="42155"/>
    <lineage>
        <taxon>Eukaryota</taxon>
        <taxon>Metazoa</taxon>
        <taxon>Ecdysozoa</taxon>
        <taxon>Nematoda</taxon>
        <taxon>Chromadorea</taxon>
        <taxon>Rhabditida</taxon>
        <taxon>Spirurina</taxon>
        <taxon>Spiruromorpha</taxon>
        <taxon>Filarioidea</taxon>
        <taxon>Onchocercidae</taxon>
        <taxon>Brugia</taxon>
    </lineage>
</organism>
<reference evidence="3" key="1">
    <citation type="submission" date="2017-02" db="UniProtKB">
        <authorList>
            <consortium name="WormBaseParasite"/>
        </authorList>
    </citation>
    <scope>IDENTIFICATION</scope>
</reference>
<accession>A0A0R3QW37</accession>
<sequence>MIIPVTISQPSHYQDMIRIKLYEIIKALSRIQLHDQFKSL</sequence>
<dbReference type="EMBL" id="UZAG01017271">
    <property type="protein sequence ID" value="VDO33841.1"/>
    <property type="molecule type" value="Genomic_DNA"/>
</dbReference>
<evidence type="ECO:0000313" key="1">
    <source>
        <dbReference type="EMBL" id="VDO33841.1"/>
    </source>
</evidence>
<dbReference type="AlphaFoldDB" id="A0A0R3QW37"/>
<reference evidence="1 2" key="2">
    <citation type="submission" date="2018-11" db="EMBL/GenBank/DDBJ databases">
        <authorList>
            <consortium name="Pathogen Informatics"/>
        </authorList>
    </citation>
    <scope>NUCLEOTIDE SEQUENCE [LARGE SCALE GENOMIC DNA]</scope>
</reference>
<gene>
    <name evidence="1" type="ORF">BTMF_LOCUS9973</name>
</gene>
<name>A0A0R3QW37_9BILA</name>